<dbReference type="Gene3D" id="3.50.30.30">
    <property type="match status" value="1"/>
</dbReference>
<evidence type="ECO:0000313" key="2">
    <source>
        <dbReference type="EMBL" id="SUZ88621.1"/>
    </source>
</evidence>
<evidence type="ECO:0000259" key="1">
    <source>
        <dbReference type="Pfam" id="PF04389"/>
    </source>
</evidence>
<dbReference type="AlphaFoldDB" id="A0A381RAG6"/>
<dbReference type="PANTHER" id="PTHR10404:SF46">
    <property type="entry name" value="VACUOLAR PROTEIN SORTING-ASSOCIATED PROTEIN 70"/>
    <property type="match status" value="1"/>
</dbReference>
<dbReference type="SUPFAM" id="SSF53187">
    <property type="entry name" value="Zn-dependent exopeptidases"/>
    <property type="match status" value="1"/>
</dbReference>
<dbReference type="PANTHER" id="PTHR10404">
    <property type="entry name" value="N-ACETYLATED-ALPHA-LINKED ACIDIC DIPEPTIDASE"/>
    <property type="match status" value="1"/>
</dbReference>
<protein>
    <recommendedName>
        <fullName evidence="1">Peptidase M28 domain-containing protein</fullName>
    </recommendedName>
</protein>
<reference evidence="2" key="1">
    <citation type="submission" date="2018-05" db="EMBL/GenBank/DDBJ databases">
        <authorList>
            <person name="Lanie J.A."/>
            <person name="Ng W.-L."/>
            <person name="Kazmierczak K.M."/>
            <person name="Andrzejewski T.M."/>
            <person name="Davidsen T.M."/>
            <person name="Wayne K.J."/>
            <person name="Tettelin H."/>
            <person name="Glass J.I."/>
            <person name="Rusch D."/>
            <person name="Podicherti R."/>
            <person name="Tsui H.-C.T."/>
            <person name="Winkler M.E."/>
        </authorList>
    </citation>
    <scope>NUCLEOTIDE SEQUENCE</scope>
</reference>
<accession>A0A381RAG6</accession>
<name>A0A381RAG6_9ZZZZ</name>
<sequence length="489" mass="54565">MKIISARLYTLLLTLIAALFIPFSTAQESRLDADGNIREDAYIRIPLNEENQRYADIDGSRMKQLVQEVVDISLANRDDRTHYWGRIAGTRGEEMAREYVEAKFREFGLNDIHAQEFDLPTQWFPESYEITVDAGGETYQFDSMVPALRSSATDGMLSMNAVWVGTGSAADFAGRDLNGKAVFIHSIPAPGSMGHSAGSSWEGAIQRAEERGARAIFVIYGISDNFTIWQGLGRNINTPGAFLGYEDGNVIKELFGKGLDVRVNMEVNIDYRNELKTASIFGTLPGTSDEEIYVLAHLDGYFEAALDNASGISVMLTLAEHFAAIPQSQRRRNIVFVGTAGHHVGSPGSRWMHDNRDTALEDAVLMINCEHVSVKQTVYWGPEMRMTDIPSPRRWWVNGSNQLIDLVLDSYQEFGVSVWDHMEDRAAGEMGSVALDLPSVQIIRSPEIKHTHMDIPEWVPEVGLESVARAFARIIDQANELDRSELQPM</sequence>
<dbReference type="InterPro" id="IPR039373">
    <property type="entry name" value="Peptidase_M28B"/>
</dbReference>
<organism evidence="2">
    <name type="scientific">marine metagenome</name>
    <dbReference type="NCBI Taxonomy" id="408172"/>
    <lineage>
        <taxon>unclassified sequences</taxon>
        <taxon>metagenomes</taxon>
        <taxon>ecological metagenomes</taxon>
    </lineage>
</organism>
<dbReference type="Gene3D" id="3.40.630.10">
    <property type="entry name" value="Zn peptidases"/>
    <property type="match status" value="1"/>
</dbReference>
<gene>
    <name evidence="2" type="ORF">METZ01_LOCUS41475</name>
</gene>
<dbReference type="EMBL" id="UINC01001780">
    <property type="protein sequence ID" value="SUZ88621.1"/>
    <property type="molecule type" value="Genomic_DNA"/>
</dbReference>
<dbReference type="SUPFAM" id="SSF52025">
    <property type="entry name" value="PA domain"/>
    <property type="match status" value="1"/>
</dbReference>
<dbReference type="Pfam" id="PF04389">
    <property type="entry name" value="Peptidase_M28"/>
    <property type="match status" value="1"/>
</dbReference>
<feature type="domain" description="Peptidase M28" evidence="1">
    <location>
        <begin position="280"/>
        <end position="378"/>
    </location>
</feature>
<dbReference type="InterPro" id="IPR046450">
    <property type="entry name" value="PA_dom_sf"/>
</dbReference>
<dbReference type="InterPro" id="IPR007484">
    <property type="entry name" value="Peptidase_M28"/>
</dbReference>
<proteinExistence type="predicted"/>